<evidence type="ECO:0000256" key="1">
    <source>
        <dbReference type="SAM" id="SignalP"/>
    </source>
</evidence>
<keyword evidence="3" id="KW-1185">Reference proteome</keyword>
<dbReference type="Proteomes" id="UP000612055">
    <property type="component" value="Unassembled WGS sequence"/>
</dbReference>
<dbReference type="EMBL" id="JAEHOE010000013">
    <property type="protein sequence ID" value="KAG2497631.1"/>
    <property type="molecule type" value="Genomic_DNA"/>
</dbReference>
<feature type="signal peptide" evidence="1">
    <location>
        <begin position="1"/>
        <end position="24"/>
    </location>
</feature>
<comment type="caution">
    <text evidence="2">The sequence shown here is derived from an EMBL/GenBank/DDBJ whole genome shotgun (WGS) entry which is preliminary data.</text>
</comment>
<name>A0A835YB79_9CHLO</name>
<dbReference type="OrthoDB" id="527642at2759"/>
<dbReference type="GO" id="GO:0006004">
    <property type="term" value="P:fucose metabolic process"/>
    <property type="evidence" value="ECO:0007669"/>
    <property type="project" value="UniProtKB-KW"/>
</dbReference>
<keyword evidence="1" id="KW-0732">Signal</keyword>
<evidence type="ECO:0000313" key="2">
    <source>
        <dbReference type="EMBL" id="KAG2497631.1"/>
    </source>
</evidence>
<protein>
    <recommendedName>
        <fullName evidence="4">O-fucosyltransferase family protein</fullName>
    </recommendedName>
</protein>
<evidence type="ECO:0000313" key="3">
    <source>
        <dbReference type="Proteomes" id="UP000612055"/>
    </source>
</evidence>
<accession>A0A835YB79</accession>
<dbReference type="Gene3D" id="3.40.50.11350">
    <property type="match status" value="1"/>
</dbReference>
<dbReference type="PANTHER" id="PTHR31288">
    <property type="entry name" value="O-FUCOSYLTRANSFERASE FAMILY PROTEIN"/>
    <property type="match status" value="1"/>
</dbReference>
<dbReference type="GO" id="GO:0016740">
    <property type="term" value="F:transferase activity"/>
    <property type="evidence" value="ECO:0007669"/>
    <property type="project" value="UniProtKB-KW"/>
</dbReference>
<reference evidence="2" key="1">
    <citation type="journal article" date="2020" name="bioRxiv">
        <title>Comparative genomics of Chlamydomonas.</title>
        <authorList>
            <person name="Craig R.J."/>
            <person name="Hasan A.R."/>
            <person name="Ness R.W."/>
            <person name="Keightley P.D."/>
        </authorList>
    </citation>
    <scope>NUCLEOTIDE SEQUENCE</scope>
    <source>
        <strain evidence="2">CCAP 11/70</strain>
    </source>
</reference>
<dbReference type="CDD" id="cd11296">
    <property type="entry name" value="O-FucT_like"/>
    <property type="match status" value="1"/>
</dbReference>
<sequence>MLLHGQVAFACVALLASWSVTVHCQSFSELSQARRYLGSKSVELGESPEAARRLPELKGGYLYPVLAWGPNNQVAGLKEALVLGRLLRRTVIVHDILNHYDEAKKSGKAVAGGSASGPKSMDFDLVFDLDHLCLHQSVVTLAERRQGGWDLHLDAVAHFGDMFLGQIKNARALGVSDEGSPYLDFEEFKCVESQIEKMIEDLKPYKHVAFIVYENIVRDAGHGVKLRVTGELCHDEYLRVSAQLTKSPRLVGMATRFREQRLGGGDRPYVAVHLRPYPDKCLWHWKQDRFETKRAAGACKNANLYNVFVQQTADAMRKNDVKVLFVMSYPELRPVISQMYGKVGIKPVYYNEEDLEDAVGYRSISLLGMVEEEIAYEADVFIGTSYSSMTGIIMQERYARGKPMTSTLLFTKTSSG</sequence>
<dbReference type="AlphaFoldDB" id="A0A835YB79"/>
<feature type="chain" id="PRO_5032829393" description="O-fucosyltransferase family protein" evidence="1">
    <location>
        <begin position="25"/>
        <end position="416"/>
    </location>
</feature>
<dbReference type="PANTHER" id="PTHR31288:SF22">
    <property type="entry name" value="O-FUCOSYLTRANSFERASE 9"/>
    <property type="match status" value="1"/>
</dbReference>
<evidence type="ECO:0008006" key="4">
    <source>
        <dbReference type="Google" id="ProtNLM"/>
    </source>
</evidence>
<gene>
    <name evidence="2" type="ORF">HYH03_004371</name>
</gene>
<proteinExistence type="predicted"/>
<dbReference type="InterPro" id="IPR024709">
    <property type="entry name" value="FucosylTrfase_pln"/>
</dbReference>
<organism evidence="2 3">
    <name type="scientific">Edaphochlamys debaryana</name>
    <dbReference type="NCBI Taxonomy" id="47281"/>
    <lineage>
        <taxon>Eukaryota</taxon>
        <taxon>Viridiplantae</taxon>
        <taxon>Chlorophyta</taxon>
        <taxon>core chlorophytes</taxon>
        <taxon>Chlorophyceae</taxon>
        <taxon>CS clade</taxon>
        <taxon>Chlamydomonadales</taxon>
        <taxon>Chlamydomonadales incertae sedis</taxon>
        <taxon>Edaphochlamys</taxon>
    </lineage>
</organism>